<accession>A0A849SHT6</accession>
<organism evidence="1 2">
    <name type="scientific">Eiseniibacteriota bacterium</name>
    <dbReference type="NCBI Taxonomy" id="2212470"/>
    <lineage>
        <taxon>Bacteria</taxon>
        <taxon>Candidatus Eiseniibacteriota</taxon>
    </lineage>
</organism>
<dbReference type="AlphaFoldDB" id="A0A849SHT6"/>
<reference evidence="1 2" key="1">
    <citation type="submission" date="2020-04" db="EMBL/GenBank/DDBJ databases">
        <title>Metagenomic profiling of ammonia- and methane-oxidizing microorganisms in a Dutch drinking water treatment plant.</title>
        <authorList>
            <person name="Poghosyan L."/>
            <person name="Leucker S."/>
        </authorList>
    </citation>
    <scope>NUCLEOTIDE SEQUENCE [LARGE SCALE GENOMIC DNA]</scope>
    <source>
        <strain evidence="1">S-RSF-IL-03</strain>
    </source>
</reference>
<dbReference type="Proteomes" id="UP000580839">
    <property type="component" value="Unassembled WGS sequence"/>
</dbReference>
<protein>
    <recommendedName>
        <fullName evidence="3">Right-handed parallel beta-helix repeat-containing protein</fullName>
    </recommendedName>
</protein>
<evidence type="ECO:0000313" key="2">
    <source>
        <dbReference type="Proteomes" id="UP000580839"/>
    </source>
</evidence>
<sequence>MESTYRACNVRSVTRGAGDRIARRIALVLSVAGLAALAPGSGWGVRPAEAATYLVTNTTDAAAGSLRDAINSANANAGTDSVHFAIPNGDPGHDVGLGVWRIAPLTILPTITEALILDASTQPGWIGTPVVELDCAGAVGATAGILIHADDCLVRGFIVHSSADEGIEIAGDTGYGDFNVIENCWVGLRPDRTPAPNSEYGIMLTNSARANRIGGTGPFDGNVIGASPLSSIVIRNSSSNDNVVIGNRIGVGPDGLTPRGGQQHGIEIHDDAQRNRIGGATAAEANVIAYHLLDGVRIASNAGEGNEVLRNSIYANQGLGIDLEGDGVTANDGALSSTTTNQRIDHPVLTTAVIGPSNLRVGGFIGIGSGQAVFAGARVEVFRAAVDPSGFGEGRTFVGALTADANGRFSGALPSAGLVAGDTLTATATLAPAGTSEFGPALRVDALRVTKRAFLADGTPLISGAVLPRGTLVRFLLYVSNAGGLVPDLGVRDSLATGFQYLPGSLHVDASQPDCPGGTCDAAREAAIYAAAALAAIRTDGVDADVASFGAGIVRAGDREVANARLDAPAARVWALLFSVRVQ</sequence>
<proteinExistence type="predicted"/>
<comment type="caution">
    <text evidence="1">The sequence shown here is derived from an EMBL/GenBank/DDBJ whole genome shotgun (WGS) entry which is preliminary data.</text>
</comment>
<evidence type="ECO:0008006" key="3">
    <source>
        <dbReference type="Google" id="ProtNLM"/>
    </source>
</evidence>
<dbReference type="EMBL" id="JABFRW010000087">
    <property type="protein sequence ID" value="NOT34011.1"/>
    <property type="molecule type" value="Genomic_DNA"/>
</dbReference>
<gene>
    <name evidence="1" type="ORF">HOP12_07565</name>
</gene>
<evidence type="ECO:0000313" key="1">
    <source>
        <dbReference type="EMBL" id="NOT34011.1"/>
    </source>
</evidence>
<dbReference type="SUPFAM" id="SSF51126">
    <property type="entry name" value="Pectin lyase-like"/>
    <property type="match status" value="1"/>
</dbReference>
<dbReference type="InterPro" id="IPR011050">
    <property type="entry name" value="Pectin_lyase_fold/virulence"/>
</dbReference>
<name>A0A849SHT6_UNCEI</name>
<dbReference type="Gene3D" id="2.160.20.10">
    <property type="entry name" value="Single-stranded right-handed beta-helix, Pectin lyase-like"/>
    <property type="match status" value="1"/>
</dbReference>
<dbReference type="InterPro" id="IPR012334">
    <property type="entry name" value="Pectin_lyas_fold"/>
</dbReference>